<proteinExistence type="predicted"/>
<keyword evidence="1" id="KW-0805">Transcription regulation</keyword>
<protein>
    <recommendedName>
        <fullName evidence="4">HTH gntR-type domain-containing protein</fullName>
    </recommendedName>
</protein>
<dbReference type="PRINTS" id="PR00035">
    <property type="entry name" value="HTHGNTR"/>
</dbReference>
<dbReference type="InterPro" id="IPR000524">
    <property type="entry name" value="Tscrpt_reg_HTH_GntR"/>
</dbReference>
<reference evidence="5" key="1">
    <citation type="submission" date="2018-06" db="EMBL/GenBank/DDBJ databases">
        <authorList>
            <person name="Zhirakovskaya E."/>
        </authorList>
    </citation>
    <scope>NUCLEOTIDE SEQUENCE</scope>
</reference>
<evidence type="ECO:0000259" key="4">
    <source>
        <dbReference type="PROSITE" id="PS50949"/>
    </source>
</evidence>
<organism evidence="5">
    <name type="scientific">hydrothermal vent metagenome</name>
    <dbReference type="NCBI Taxonomy" id="652676"/>
    <lineage>
        <taxon>unclassified sequences</taxon>
        <taxon>metagenomes</taxon>
        <taxon>ecological metagenomes</taxon>
    </lineage>
</organism>
<dbReference type="GO" id="GO:0003677">
    <property type="term" value="F:DNA binding"/>
    <property type="evidence" value="ECO:0007669"/>
    <property type="project" value="UniProtKB-KW"/>
</dbReference>
<keyword evidence="2" id="KW-0238">DNA-binding</keyword>
<dbReference type="Gene3D" id="1.10.10.10">
    <property type="entry name" value="Winged helix-like DNA-binding domain superfamily/Winged helix DNA-binding domain"/>
    <property type="match status" value="1"/>
</dbReference>
<dbReference type="PANTHER" id="PTHR43537">
    <property type="entry name" value="TRANSCRIPTIONAL REGULATOR, GNTR FAMILY"/>
    <property type="match status" value="1"/>
</dbReference>
<dbReference type="InterPro" id="IPR036390">
    <property type="entry name" value="WH_DNA-bd_sf"/>
</dbReference>
<evidence type="ECO:0000256" key="3">
    <source>
        <dbReference type="ARBA" id="ARBA00023163"/>
    </source>
</evidence>
<dbReference type="SMART" id="SM00895">
    <property type="entry name" value="FCD"/>
    <property type="match status" value="1"/>
</dbReference>
<feature type="domain" description="HTH gntR-type" evidence="4">
    <location>
        <begin position="3"/>
        <end position="71"/>
    </location>
</feature>
<gene>
    <name evidence="5" type="ORF">MNBD_ALPHA11-2249</name>
</gene>
<dbReference type="PANTHER" id="PTHR43537:SF5">
    <property type="entry name" value="UXU OPERON TRANSCRIPTIONAL REGULATOR"/>
    <property type="match status" value="1"/>
</dbReference>
<dbReference type="PROSITE" id="PS50949">
    <property type="entry name" value="HTH_GNTR"/>
    <property type="match status" value="1"/>
</dbReference>
<dbReference type="CDD" id="cd07377">
    <property type="entry name" value="WHTH_GntR"/>
    <property type="match status" value="1"/>
</dbReference>
<dbReference type="Gene3D" id="1.20.120.530">
    <property type="entry name" value="GntR ligand-binding domain-like"/>
    <property type="match status" value="1"/>
</dbReference>
<dbReference type="InterPro" id="IPR036388">
    <property type="entry name" value="WH-like_DNA-bd_sf"/>
</dbReference>
<dbReference type="Pfam" id="PF07729">
    <property type="entry name" value="FCD"/>
    <property type="match status" value="1"/>
</dbReference>
<dbReference type="InterPro" id="IPR011711">
    <property type="entry name" value="GntR_C"/>
</dbReference>
<dbReference type="SUPFAM" id="SSF48008">
    <property type="entry name" value="GntR ligand-binding domain-like"/>
    <property type="match status" value="1"/>
</dbReference>
<dbReference type="Pfam" id="PF00392">
    <property type="entry name" value="GntR"/>
    <property type="match status" value="1"/>
</dbReference>
<dbReference type="GO" id="GO:0003700">
    <property type="term" value="F:DNA-binding transcription factor activity"/>
    <property type="evidence" value="ECO:0007669"/>
    <property type="project" value="InterPro"/>
</dbReference>
<dbReference type="EMBL" id="UOEQ01000089">
    <property type="protein sequence ID" value="VAW16122.1"/>
    <property type="molecule type" value="Genomic_DNA"/>
</dbReference>
<dbReference type="InterPro" id="IPR008920">
    <property type="entry name" value="TF_FadR/GntR_C"/>
</dbReference>
<accession>A0A3B0TNP6</accession>
<feature type="non-terminal residue" evidence="5">
    <location>
        <position position="205"/>
    </location>
</feature>
<name>A0A3B0TNP6_9ZZZZ</name>
<dbReference type="SMART" id="SM00345">
    <property type="entry name" value="HTH_GNTR"/>
    <property type="match status" value="1"/>
</dbReference>
<evidence type="ECO:0000256" key="1">
    <source>
        <dbReference type="ARBA" id="ARBA00023015"/>
    </source>
</evidence>
<dbReference type="SUPFAM" id="SSF46785">
    <property type="entry name" value="Winged helix' DNA-binding domain"/>
    <property type="match status" value="1"/>
</dbReference>
<dbReference type="AlphaFoldDB" id="A0A3B0TNP6"/>
<evidence type="ECO:0000313" key="5">
    <source>
        <dbReference type="EMBL" id="VAW16122.1"/>
    </source>
</evidence>
<evidence type="ECO:0000256" key="2">
    <source>
        <dbReference type="ARBA" id="ARBA00023125"/>
    </source>
</evidence>
<sequence length="205" mass="22823">MVRKKYQEIAEHFELLVLSGRLRPGDRLPAERQIMEDFDAGRSSVREALFSLQRQGLLTSRPGAVPRVSTPTVDGIFAELTGSMRHYMNRPEGLREMQDARALLEIGLARRAAKLATPEDIITLGKALEANRSAKDLEGFVQTDVIFHLEIAKISRNPVFEALNAALADWLKDQRVKSSAASPDFSGVVAQHQEIYDAIAQKNVE</sequence>
<keyword evidence="3" id="KW-0804">Transcription</keyword>